<dbReference type="Gene3D" id="3.40.30.10">
    <property type="entry name" value="Glutaredoxin"/>
    <property type="match status" value="1"/>
</dbReference>
<evidence type="ECO:0000313" key="2">
    <source>
        <dbReference type="EMBL" id="OUR96585.1"/>
    </source>
</evidence>
<dbReference type="InterPro" id="IPR004045">
    <property type="entry name" value="Glutathione_S-Trfase_N"/>
</dbReference>
<dbReference type="InterPro" id="IPR036282">
    <property type="entry name" value="Glutathione-S-Trfase_C_sf"/>
</dbReference>
<comment type="caution">
    <text evidence="2">The sequence shown here is derived from an EMBL/GenBank/DDBJ whole genome shotgun (WGS) entry which is preliminary data.</text>
</comment>
<gene>
    <name evidence="2" type="ORF">A9Q84_09570</name>
</gene>
<dbReference type="SUPFAM" id="SSF52833">
    <property type="entry name" value="Thioredoxin-like"/>
    <property type="match status" value="1"/>
</dbReference>
<dbReference type="CDD" id="cd03196">
    <property type="entry name" value="GST_C_5"/>
    <property type="match status" value="1"/>
</dbReference>
<dbReference type="SFLD" id="SFLDS00019">
    <property type="entry name" value="Glutathione_Transferase_(cytos"/>
    <property type="match status" value="1"/>
</dbReference>
<dbReference type="InterPro" id="IPR040079">
    <property type="entry name" value="Glutathione_S-Trfase"/>
</dbReference>
<dbReference type="InterPro" id="IPR010987">
    <property type="entry name" value="Glutathione-S-Trfase_C-like"/>
</dbReference>
<dbReference type="AlphaFoldDB" id="A0A1Y5F764"/>
<dbReference type="PROSITE" id="PS50405">
    <property type="entry name" value="GST_CTER"/>
    <property type="match status" value="1"/>
</dbReference>
<dbReference type="GO" id="GO:0005737">
    <property type="term" value="C:cytoplasm"/>
    <property type="evidence" value="ECO:0007669"/>
    <property type="project" value="TreeGrafter"/>
</dbReference>
<evidence type="ECO:0000259" key="1">
    <source>
        <dbReference type="PROSITE" id="PS50405"/>
    </source>
</evidence>
<dbReference type="GO" id="GO:0016740">
    <property type="term" value="F:transferase activity"/>
    <property type="evidence" value="ECO:0007669"/>
    <property type="project" value="UniProtKB-KW"/>
</dbReference>
<reference evidence="3" key="1">
    <citation type="journal article" date="2017" name="Proc. Natl. Acad. Sci. U.S.A.">
        <title>Simulation of Deepwater Horizon oil plume reveals substrate specialization within a complex community of hydrocarbon-degraders.</title>
        <authorList>
            <person name="Hu P."/>
            <person name="Dubinsky E.A."/>
            <person name="Probst A.J."/>
            <person name="Wang J."/>
            <person name="Sieber C.M.K."/>
            <person name="Tom L.M."/>
            <person name="Gardinali P."/>
            <person name="Banfield J.F."/>
            <person name="Atlas R.M."/>
            <person name="Andersen G.L."/>
        </authorList>
    </citation>
    <scope>NUCLEOTIDE SEQUENCE [LARGE SCALE GENOMIC DNA]</scope>
</reference>
<dbReference type="EMBL" id="MAAO01000006">
    <property type="protein sequence ID" value="OUR96585.1"/>
    <property type="molecule type" value="Genomic_DNA"/>
</dbReference>
<dbReference type="Pfam" id="PF13417">
    <property type="entry name" value="GST_N_3"/>
    <property type="match status" value="1"/>
</dbReference>
<dbReference type="InterPro" id="IPR050983">
    <property type="entry name" value="GST_Omega/HSP26"/>
</dbReference>
<protein>
    <submittedName>
        <fullName evidence="2">Glutathione S-transferase</fullName>
    </submittedName>
</protein>
<feature type="domain" description="GST C-terminal" evidence="1">
    <location>
        <begin position="84"/>
        <end position="218"/>
    </location>
</feature>
<dbReference type="PANTHER" id="PTHR43968:SF6">
    <property type="entry name" value="GLUTATHIONE S-TRANSFERASE OMEGA"/>
    <property type="match status" value="1"/>
</dbReference>
<keyword evidence="2" id="KW-0808">Transferase</keyword>
<evidence type="ECO:0000313" key="3">
    <source>
        <dbReference type="Proteomes" id="UP000196531"/>
    </source>
</evidence>
<dbReference type="InterPro" id="IPR036249">
    <property type="entry name" value="Thioredoxin-like_sf"/>
</dbReference>
<name>A0A1Y5F764_9BACT</name>
<dbReference type="SUPFAM" id="SSF47616">
    <property type="entry name" value="GST C-terminal domain-like"/>
    <property type="match status" value="1"/>
</dbReference>
<sequence>MTQPILYSLQHCPYAMRARMGLLMARKEVLLRAIVTKDKPADMLAVSAKGTVPILLFPDGTVIDESLDIMIWALKQNDPSDLLYSEQADMYPQMLDLINDCDHEFRTNLSAYKHNKRYHLPDELSLRTGCEVFLKQLESRLEQQDFIMGDKLSLVDLAVLPFVRQFANVDKKWFRQAGYPRLSLWLASQMQTLLFSKTMREYPLWLDCHEEFLFSWDS</sequence>
<proteinExistence type="predicted"/>
<organism evidence="2 3">
    <name type="scientific">Halobacteriovorax marinus</name>
    <dbReference type="NCBI Taxonomy" id="97084"/>
    <lineage>
        <taxon>Bacteria</taxon>
        <taxon>Pseudomonadati</taxon>
        <taxon>Bdellovibrionota</taxon>
        <taxon>Bacteriovoracia</taxon>
        <taxon>Bacteriovoracales</taxon>
        <taxon>Halobacteriovoraceae</taxon>
        <taxon>Halobacteriovorax</taxon>
    </lineage>
</organism>
<dbReference type="Pfam" id="PF13410">
    <property type="entry name" value="GST_C_2"/>
    <property type="match status" value="1"/>
</dbReference>
<accession>A0A1Y5F764</accession>
<dbReference type="Gene3D" id="1.20.1050.10">
    <property type="match status" value="1"/>
</dbReference>
<dbReference type="PANTHER" id="PTHR43968">
    <property type="match status" value="1"/>
</dbReference>
<dbReference type="Proteomes" id="UP000196531">
    <property type="component" value="Unassembled WGS sequence"/>
</dbReference>